<organism evidence="2 3">
    <name type="scientific">Mollisia scopiformis</name>
    <name type="common">Conifer needle endophyte fungus</name>
    <name type="synonym">Phialocephala scopiformis</name>
    <dbReference type="NCBI Taxonomy" id="149040"/>
    <lineage>
        <taxon>Eukaryota</taxon>
        <taxon>Fungi</taxon>
        <taxon>Dikarya</taxon>
        <taxon>Ascomycota</taxon>
        <taxon>Pezizomycotina</taxon>
        <taxon>Leotiomycetes</taxon>
        <taxon>Helotiales</taxon>
        <taxon>Mollisiaceae</taxon>
        <taxon>Mollisia</taxon>
    </lineage>
</organism>
<evidence type="ECO:0000256" key="1">
    <source>
        <dbReference type="SAM" id="Phobius"/>
    </source>
</evidence>
<keyword evidence="1" id="KW-0812">Transmembrane</keyword>
<dbReference type="KEGG" id="psco:LY89DRAFT_787811"/>
<feature type="transmembrane region" description="Helical" evidence="1">
    <location>
        <begin position="227"/>
        <end position="247"/>
    </location>
</feature>
<accession>A0A132BCN3</accession>
<gene>
    <name evidence="2" type="ORF">LY89DRAFT_787811</name>
</gene>
<name>A0A132BCN3_MOLSC</name>
<evidence type="ECO:0000313" key="3">
    <source>
        <dbReference type="Proteomes" id="UP000070700"/>
    </source>
</evidence>
<dbReference type="InParanoid" id="A0A132BCN3"/>
<dbReference type="RefSeq" id="XP_018064545.1">
    <property type="nucleotide sequence ID" value="XM_018223108.1"/>
</dbReference>
<dbReference type="OrthoDB" id="3544281at2759"/>
<dbReference type="GeneID" id="28832834"/>
<keyword evidence="3" id="KW-1185">Reference proteome</keyword>
<keyword evidence="1" id="KW-1133">Transmembrane helix</keyword>
<dbReference type="AlphaFoldDB" id="A0A132BCN3"/>
<reference evidence="2 3" key="1">
    <citation type="submission" date="2015-10" db="EMBL/GenBank/DDBJ databases">
        <title>Full genome of DAOMC 229536 Phialocephala scopiformis, a fungal endophyte of spruce producing the potent anti-insectan compound rugulosin.</title>
        <authorList>
            <consortium name="DOE Joint Genome Institute"/>
            <person name="Walker A.K."/>
            <person name="Frasz S.L."/>
            <person name="Seifert K.A."/>
            <person name="Miller J.D."/>
            <person name="Mondo S.J."/>
            <person name="Labutti K."/>
            <person name="Lipzen A."/>
            <person name="Dockter R."/>
            <person name="Kennedy M."/>
            <person name="Grigoriev I.V."/>
            <person name="Spatafora J.W."/>
        </authorList>
    </citation>
    <scope>NUCLEOTIDE SEQUENCE [LARGE SCALE GENOMIC DNA]</scope>
    <source>
        <strain evidence="2 3">CBS 120377</strain>
    </source>
</reference>
<feature type="transmembrane region" description="Helical" evidence="1">
    <location>
        <begin position="7"/>
        <end position="27"/>
    </location>
</feature>
<feature type="transmembrane region" description="Helical" evidence="1">
    <location>
        <begin position="186"/>
        <end position="207"/>
    </location>
</feature>
<proteinExistence type="predicted"/>
<protein>
    <submittedName>
        <fullName evidence="2">Uncharacterized protein</fullName>
    </submittedName>
</protein>
<dbReference type="EMBL" id="KQ947430">
    <property type="protein sequence ID" value="KUJ10190.1"/>
    <property type="molecule type" value="Genomic_DNA"/>
</dbReference>
<dbReference type="Proteomes" id="UP000070700">
    <property type="component" value="Unassembled WGS sequence"/>
</dbReference>
<sequence length="298" mass="33526">MRWLPFVAQYWCVAAIVLAFHALFAGVSNDGLEAAAIITFNTSSLGLSDYYQVNSTFHANITALVPTSVTNPSSITQYLQIQDWYSIHYLSTCSGSFAIDPTTNLLTSMKTNITCTNQKSGYVYTLSDILRKELPSSVASLAAEITQVSYYTAPWIALWYIGLITALIEIVILPMTWAGKRRINGYSFLVTFISYISFQISAALTTGHSLGAYHSSTLPPALYSSEFFAFMWPCMCCMLVVLILVHMEWKFELWTLKGDRITLYRKPPYKSWSLLDSCYDRKPVKTDAGRGEEGWEMQ</sequence>
<keyword evidence="1" id="KW-0472">Membrane</keyword>
<evidence type="ECO:0000313" key="2">
    <source>
        <dbReference type="EMBL" id="KUJ10190.1"/>
    </source>
</evidence>
<feature type="transmembrane region" description="Helical" evidence="1">
    <location>
        <begin position="157"/>
        <end position="179"/>
    </location>
</feature>